<evidence type="ECO:0000256" key="3">
    <source>
        <dbReference type="ARBA" id="ARBA00022958"/>
    </source>
</evidence>
<dbReference type="GO" id="GO:0006885">
    <property type="term" value="P:regulation of pH"/>
    <property type="evidence" value="ECO:0007669"/>
    <property type="project" value="TreeGrafter"/>
</dbReference>
<feature type="domain" description="Cation/H(+) antiporter C-terminal" evidence="6">
    <location>
        <begin position="121"/>
        <end position="158"/>
    </location>
</feature>
<keyword evidence="8" id="KW-1185">Reference proteome</keyword>
<dbReference type="Proteomes" id="UP000327013">
    <property type="component" value="Chromosome 7"/>
</dbReference>
<organism evidence="7 8">
    <name type="scientific">Carpinus fangiana</name>
    <dbReference type="NCBI Taxonomy" id="176857"/>
    <lineage>
        <taxon>Eukaryota</taxon>
        <taxon>Viridiplantae</taxon>
        <taxon>Streptophyta</taxon>
        <taxon>Embryophyta</taxon>
        <taxon>Tracheophyta</taxon>
        <taxon>Spermatophyta</taxon>
        <taxon>Magnoliopsida</taxon>
        <taxon>eudicotyledons</taxon>
        <taxon>Gunneridae</taxon>
        <taxon>Pentapetalae</taxon>
        <taxon>rosids</taxon>
        <taxon>fabids</taxon>
        <taxon>Fagales</taxon>
        <taxon>Betulaceae</taxon>
        <taxon>Carpinus</taxon>
    </lineage>
</organism>
<sequence>MHLVELTERSSSIIMVQRARRNSFPFFNRIRLGDWHDRVAVSFQSYNQLGRVSVRPTTAISALSTMHRDICHVAEDKRVKMIILPFHKQWRGEGDETGENLGHDWRGAKTPGPTTSVAQRVCIIFFGGPDDREALQLGGRMAEHPAVNVTVIRFVEKEGKQSNGLVMLRLAPSGASEQNYSFSTAKMNRETERELDETAIVEFQSKCDGMVEWSEKVASNYAVEEVSNRAKRGVPSYSCREGPVPFNNGHGVVSSVLVIQQHDVAHVEEAPMSKVLHAGYTADESSTSALALHALVAATPIQLPLLKGTGPSLQLGEAIVLLASPAGCEPQHHEAVTLLSFLLNEPYNGNINGRMLRHPPTQLQGLPIVRPTKEDYANPLGHRGSGPWSLGLCAKSTVHKQSHRARRILQNPLIYSSPVVAQILPGLVALPSPLFVEGQDDHLHPLILRHVANIPMHSRQGGDSRFAETNPVEEGKAVPAGALDHDNGRRSFRELHEMHDEELQNLGAPGGLYEGDEGGYICAAMNAGQNAKLVVVRARRNSFPFFNRIRLGDWHDRVAVSFQSYNQLGRVSVRPTTAISALSTMHRDICHVAEDKRVKMIILPFHKQWRGEGDETGENLGHDWRGAKTPGPTTSVAQRVCIIFFGGPDDREALQLGGRMAEHPAVNVTVIRFVEKEGKQSNGLVMLRLAPSGASEQNYSFSTAKMNRETERELDETAIVEFQSKCDGMVEWSEKVASNYAVEEVSNRAKRGVPSYSCREGPVPFNNGSWIGVAATRACKARACRRHIDGVRARRRFFSACYSTA</sequence>
<dbReference type="GO" id="GO:0012505">
    <property type="term" value="C:endomembrane system"/>
    <property type="evidence" value="ECO:0007669"/>
    <property type="project" value="TreeGrafter"/>
</dbReference>
<proteinExistence type="predicted"/>
<evidence type="ECO:0008006" key="9">
    <source>
        <dbReference type="Google" id="ProtNLM"/>
    </source>
</evidence>
<dbReference type="OrthoDB" id="2687058at2759"/>
<dbReference type="PANTHER" id="PTHR32468:SF0">
    <property type="entry name" value="K(+)_H(+) ANTIPORTER 1"/>
    <property type="match status" value="1"/>
</dbReference>
<accession>A0A5N6RIU9</accession>
<reference evidence="7 8" key="1">
    <citation type="submission" date="2019-06" db="EMBL/GenBank/DDBJ databases">
        <title>A chromosomal-level reference genome of Carpinus fangiana (Coryloideae, Betulaceae).</title>
        <authorList>
            <person name="Yang X."/>
            <person name="Wang Z."/>
            <person name="Zhang L."/>
            <person name="Hao G."/>
            <person name="Liu J."/>
            <person name="Yang Y."/>
        </authorList>
    </citation>
    <scope>NUCLEOTIDE SEQUENCE [LARGE SCALE GENOMIC DNA]</scope>
    <source>
        <strain evidence="7">Cfa_2016G</strain>
        <tissue evidence="7">Leaf</tissue>
    </source>
</reference>
<dbReference type="InterPro" id="IPR050794">
    <property type="entry name" value="CPA2_transporter"/>
</dbReference>
<dbReference type="GO" id="GO:0006813">
    <property type="term" value="P:potassium ion transport"/>
    <property type="evidence" value="ECO:0007669"/>
    <property type="project" value="UniProtKB-KW"/>
</dbReference>
<dbReference type="AlphaFoldDB" id="A0A5N6RIU9"/>
<keyword evidence="1" id="KW-0813">Transport</keyword>
<dbReference type="Pfam" id="PF23256">
    <property type="entry name" value="CHX17_2nd"/>
    <property type="match status" value="2"/>
</dbReference>
<keyword evidence="4" id="KW-0406">Ion transport</keyword>
<evidence type="ECO:0000256" key="2">
    <source>
        <dbReference type="ARBA" id="ARBA00022538"/>
    </source>
</evidence>
<evidence type="ECO:0000313" key="7">
    <source>
        <dbReference type="EMBL" id="KAE8099432.1"/>
    </source>
</evidence>
<dbReference type="Pfam" id="PF23259">
    <property type="entry name" value="CHX17_C"/>
    <property type="match status" value="2"/>
</dbReference>
<dbReference type="PANTHER" id="PTHR32468">
    <property type="entry name" value="CATION/H + ANTIPORTER"/>
    <property type="match status" value="1"/>
</dbReference>
<evidence type="ECO:0000313" key="8">
    <source>
        <dbReference type="Proteomes" id="UP000327013"/>
    </source>
</evidence>
<dbReference type="EMBL" id="CM017327">
    <property type="protein sequence ID" value="KAE8099432.1"/>
    <property type="molecule type" value="Genomic_DNA"/>
</dbReference>
<evidence type="ECO:0000259" key="6">
    <source>
        <dbReference type="Pfam" id="PF23259"/>
    </source>
</evidence>
<keyword evidence="3" id="KW-0630">Potassium</keyword>
<evidence type="ECO:0000256" key="4">
    <source>
        <dbReference type="ARBA" id="ARBA00023065"/>
    </source>
</evidence>
<protein>
    <recommendedName>
        <fullName evidence="9">Cation/H+ exchanger domain-containing protein</fullName>
    </recommendedName>
</protein>
<evidence type="ECO:0000256" key="1">
    <source>
        <dbReference type="ARBA" id="ARBA00022448"/>
    </source>
</evidence>
<evidence type="ECO:0000259" key="5">
    <source>
        <dbReference type="Pfam" id="PF23256"/>
    </source>
</evidence>
<feature type="domain" description="Cation/H(+) antiporter central" evidence="5">
    <location>
        <begin position="531"/>
        <end position="613"/>
    </location>
</feature>
<dbReference type="GO" id="GO:0098662">
    <property type="term" value="P:inorganic cation transmembrane transport"/>
    <property type="evidence" value="ECO:0007669"/>
    <property type="project" value="TreeGrafter"/>
</dbReference>
<name>A0A5N6RIU9_9ROSI</name>
<feature type="domain" description="Cation/H(+) antiporter C-terminal" evidence="6">
    <location>
        <begin position="640"/>
        <end position="677"/>
    </location>
</feature>
<dbReference type="InterPro" id="IPR057290">
    <property type="entry name" value="CHX17_C"/>
</dbReference>
<feature type="domain" description="Cation/H(+) antiporter central" evidence="5">
    <location>
        <begin position="1"/>
        <end position="94"/>
    </location>
</feature>
<gene>
    <name evidence="7" type="ORF">FH972_017415</name>
</gene>
<keyword evidence="2" id="KW-0633">Potassium transport</keyword>
<dbReference type="InterPro" id="IPR057291">
    <property type="entry name" value="CHX17_2nd"/>
</dbReference>